<dbReference type="PANTHER" id="PTHR46623:SF6">
    <property type="entry name" value="ALPHA_BETA-HYDROLASES SUPERFAMILY PROTEIN"/>
    <property type="match status" value="1"/>
</dbReference>
<dbReference type="RefSeq" id="WP_075055393.1">
    <property type="nucleotide sequence ID" value="NZ_CP007536.1"/>
</dbReference>
<evidence type="ECO:0000313" key="2">
    <source>
        <dbReference type="EMBL" id="AIC16683.1"/>
    </source>
</evidence>
<organism evidence="2 3">
    <name type="scientific">Nitrososphaera viennensis EN76</name>
    <dbReference type="NCBI Taxonomy" id="926571"/>
    <lineage>
        <taxon>Archaea</taxon>
        <taxon>Nitrososphaerota</taxon>
        <taxon>Nitrososphaeria</taxon>
        <taxon>Nitrososphaerales</taxon>
        <taxon>Nitrososphaeraceae</taxon>
        <taxon>Nitrososphaera</taxon>
    </lineage>
</organism>
<dbReference type="Gene3D" id="3.40.50.1820">
    <property type="entry name" value="alpha/beta hydrolase"/>
    <property type="match status" value="1"/>
</dbReference>
<keyword evidence="2" id="KW-0378">Hydrolase</keyword>
<keyword evidence="3" id="KW-1185">Reference proteome</keyword>
<sequence length="279" mass="29622">MNSKSAAKIGGIAAIAAAVAVAVWIGTQQSDSAQSNVSMLGTGTDVSKVETSTVEYYNNTSGFLAKPAGDGRYPGIVMIHEWWGLNDNIKDMARQMASEGYVVLAADLYKGQVATESSQAQPLAAGVRNNPGEAVKNVQAAVSYLRNSDSVGGNKVGSLGWCFGGDWSLQLALNEKMDATGIYYGRLVTDPEALSVIKWPVLGVFGSADQSIPVEQVNAFKQALDKNGIENEVYIYEGVGHAFANPSGANYAPEETKDAWQKTLAFFDKHLKGEEVTAA</sequence>
<dbReference type="InterPro" id="IPR002925">
    <property type="entry name" value="Dienelactn_hydro"/>
</dbReference>
<gene>
    <name evidence="2" type="ORF">NVIE_024180</name>
</gene>
<protein>
    <submittedName>
        <fullName evidence="2">Putative dienelactone hydrolase family</fullName>
    </submittedName>
</protein>
<dbReference type="STRING" id="926571.NVIE_024180"/>
<dbReference type="PANTHER" id="PTHR46623">
    <property type="entry name" value="CARBOXYMETHYLENEBUTENOLIDASE-RELATED"/>
    <property type="match status" value="1"/>
</dbReference>
<dbReference type="HOGENOM" id="CLU_054590_7_2_2"/>
<dbReference type="GO" id="GO:0016787">
    <property type="term" value="F:hydrolase activity"/>
    <property type="evidence" value="ECO:0007669"/>
    <property type="project" value="UniProtKB-KW"/>
</dbReference>
<dbReference type="Proteomes" id="UP000027093">
    <property type="component" value="Chromosome"/>
</dbReference>
<dbReference type="GeneID" id="74947659"/>
<feature type="domain" description="Dienelactone hydrolase" evidence="1">
    <location>
        <begin position="62"/>
        <end position="270"/>
    </location>
</feature>
<accession>A0A060HMH0</accession>
<evidence type="ECO:0000313" key="3">
    <source>
        <dbReference type="Proteomes" id="UP000027093"/>
    </source>
</evidence>
<dbReference type="EMBL" id="CP007536">
    <property type="protein sequence ID" value="AIC16683.1"/>
    <property type="molecule type" value="Genomic_DNA"/>
</dbReference>
<dbReference type="KEGG" id="nvn:NVIE_024180"/>
<dbReference type="SUPFAM" id="SSF53474">
    <property type="entry name" value="alpha/beta-Hydrolases"/>
    <property type="match status" value="1"/>
</dbReference>
<dbReference type="AlphaFoldDB" id="A0A060HMH0"/>
<evidence type="ECO:0000259" key="1">
    <source>
        <dbReference type="Pfam" id="PF01738"/>
    </source>
</evidence>
<dbReference type="Pfam" id="PF01738">
    <property type="entry name" value="DLH"/>
    <property type="match status" value="1"/>
</dbReference>
<reference evidence="2 3" key="1">
    <citation type="journal article" date="2014" name="Int. J. Syst. Evol. Microbiol.">
        <title>Nitrososphaera viennensis gen. nov., sp. nov., an aerobic and mesophilic, ammonia-oxidizing archaeon from soil and a member of the archaeal phylum Thaumarchaeota.</title>
        <authorList>
            <person name="Stieglmeier M."/>
            <person name="Klingl A."/>
            <person name="Alves R.J."/>
            <person name="Rittmann S.K."/>
            <person name="Melcher M."/>
            <person name="Leisch N."/>
            <person name="Schleper C."/>
        </authorList>
    </citation>
    <scope>NUCLEOTIDE SEQUENCE [LARGE SCALE GENOMIC DNA]</scope>
    <source>
        <strain evidence="2">EN76</strain>
    </source>
</reference>
<dbReference type="InterPro" id="IPR051049">
    <property type="entry name" value="Dienelactone_hydrolase-like"/>
</dbReference>
<name>A0A060HMH0_9ARCH</name>
<dbReference type="OrthoDB" id="12289at2157"/>
<proteinExistence type="predicted"/>
<dbReference type="InterPro" id="IPR029058">
    <property type="entry name" value="AB_hydrolase_fold"/>
</dbReference>